<dbReference type="InterPro" id="IPR017441">
    <property type="entry name" value="Protein_kinase_ATP_BS"/>
</dbReference>
<dbReference type="AlphaFoldDB" id="A0A445HDY5"/>
<dbReference type="InterPro" id="IPR000719">
    <property type="entry name" value="Prot_kinase_dom"/>
</dbReference>
<dbReference type="PROSITE" id="PS00107">
    <property type="entry name" value="PROTEIN_KINASE_ATP"/>
    <property type="match status" value="1"/>
</dbReference>
<dbReference type="CDD" id="cd14066">
    <property type="entry name" value="STKc_IRAK"/>
    <property type="match status" value="1"/>
</dbReference>
<dbReference type="SUPFAM" id="SSF56112">
    <property type="entry name" value="Protein kinase-like (PK-like)"/>
    <property type="match status" value="1"/>
</dbReference>
<dbReference type="InterPro" id="IPR001245">
    <property type="entry name" value="Ser-Thr/Tyr_kinase_cat_dom"/>
</dbReference>
<dbReference type="InterPro" id="IPR057597">
    <property type="entry name" value="ALE2_N"/>
</dbReference>
<sequence length="1198" mass="127499">MGVVLALMLQLCIIAFAVTAQEFKGSIISPSPAFLPVVPPGEETLGPIYHGEGSKAPNLPSDGDGFVISPSPANLHVYHSPSSPAVPNGPFYKPPKTFPPSTTAPSPQKIKDIEPSKSPSPSTIALSPPYAVVPLPSAVQGNKPPPVKTSPPQREAPTVRPPFSTPTAPAPVAISSDRSPKISPVSQPIEHGHLTPDVDNRNANNSHLAESFSPAPGAVPSANLPKNSSASQPTENGTFPPKEGTNNGHGLEPISPAPVAVNLPKESPVSQPPEHASLPPIVHQRNANMGHNLKPVSPASVAIPPTTYKITSMDSEPTTQHGSIPPNVHKRNSNKGHTSETVSPEPVASPPWKVENSPPETHPIVPTITPSTLTAPVTSPPSAFPLKPPLVHPIVPVASPSKLPAPVSSPTPLRSFNWKKGGAPVVAPLSRNPKPLPAVIHSPAQEAAIPPLLPPRSGQRHHVSPPINSSSSVSPFSSPIHSNTGQVSPAPSPSIKFASHPTGSTIFPPKVAPSESSSKRPKMPLLPQVQVLPPPPPNEDCISTVCTEPYTNSPPGEPCRCVWPMRVGLRLSVSLYTFFPLVSELASEISTGVFMKQSQVRIMGANAADQQPEKTVVLIDLVPLGEEFDNTTAFFTSDRFWHKMVIIKAFYFGDYDVLYVSYPGLPPSPPLPPSSLNMFNGGPYSTDGNNGRTIKPIGVDILKRQQKVGLSRGIISTIAVSVSLAVVLCAAAAWVMFKFRDHVSQSASTPRQLSPPSLTKEPGSLRGAGAGVGSVSTSFRSSIAAYTGSAKTFSTNDIKKATDDFHASRILGEGGFGLVYSGILEDGTKVAVKVLKREDHHGDREFLAEVEMLSRLHHRNLVKLIGICIENSFRSLVYELVPNGSVESYLHGVDRGNSPLDWGARMKIALGAARGLAYLHEDSSPRVIHRDFKSSNILLEDDFTPKVSDFGLARTATDEENKHISTRVMGTFGYVAPEYAMTGHLLVKSDVYSYGVVLLELLTGRKPVDMSQAPGQENLVAWARPLLTSKEGCEAMIDQSLGTDVPFDSVAKVAAIASMCVQPEVSNRPFMSEVVQALKLVCSECDEAKEESGSSSFSLEDLSVDLALGISTVSGQLSDNFQSQLSGTNFDSGVDIERGLAASEIFSSSARFGRAESGSFRRNSYSGPLRTGRSRQLWQIIRSLSSGSVSEHGTMLKL</sequence>
<feature type="signal peptide" evidence="9">
    <location>
        <begin position="1"/>
        <end position="20"/>
    </location>
</feature>
<feature type="compositionally biased region" description="Low complexity" evidence="7">
    <location>
        <begin position="464"/>
        <end position="483"/>
    </location>
</feature>
<keyword evidence="4 11" id="KW-0418">Kinase</keyword>
<dbReference type="EMBL" id="QZWG01000013">
    <property type="protein sequence ID" value="RZB71817.1"/>
    <property type="molecule type" value="Genomic_DNA"/>
</dbReference>
<feature type="domain" description="Protein kinase" evidence="10">
    <location>
        <begin position="805"/>
        <end position="1081"/>
    </location>
</feature>
<feature type="transmembrane region" description="Helical" evidence="8">
    <location>
        <begin position="713"/>
        <end position="737"/>
    </location>
</feature>
<evidence type="ECO:0000259" key="10">
    <source>
        <dbReference type="PROSITE" id="PS50011"/>
    </source>
</evidence>
<keyword evidence="8" id="KW-0812">Transmembrane</keyword>
<evidence type="ECO:0000256" key="6">
    <source>
        <dbReference type="PROSITE-ProRule" id="PRU10141"/>
    </source>
</evidence>
<feature type="binding site" evidence="6">
    <location>
        <position position="833"/>
    </location>
    <ligand>
        <name>ATP</name>
        <dbReference type="ChEBI" id="CHEBI:30616"/>
    </ligand>
</feature>
<feature type="compositionally biased region" description="Polar residues" evidence="7">
    <location>
        <begin position="747"/>
        <end position="757"/>
    </location>
</feature>
<feature type="compositionally biased region" description="Polar residues" evidence="7">
    <location>
        <begin position="224"/>
        <end position="237"/>
    </location>
</feature>
<feature type="region of interest" description="Disordered" evidence="7">
    <location>
        <begin position="309"/>
        <end position="380"/>
    </location>
</feature>
<dbReference type="PROSITE" id="PS00108">
    <property type="entry name" value="PROTEIN_KINASE_ST"/>
    <property type="match status" value="1"/>
</dbReference>
<feature type="region of interest" description="Disordered" evidence="7">
    <location>
        <begin position="747"/>
        <end position="769"/>
    </location>
</feature>
<evidence type="ECO:0000256" key="1">
    <source>
        <dbReference type="ARBA" id="ARBA00022527"/>
    </source>
</evidence>
<dbReference type="InterPro" id="IPR011009">
    <property type="entry name" value="Kinase-like_dom_sf"/>
</dbReference>
<dbReference type="PANTHER" id="PTHR47989:SF9">
    <property type="entry name" value="PROTEIN KINASE SUPERFAMILY PROTEIN"/>
    <property type="match status" value="1"/>
</dbReference>
<keyword evidence="2" id="KW-0808">Transferase</keyword>
<dbReference type="Pfam" id="PF23180">
    <property type="entry name" value="ALE2_N"/>
    <property type="match status" value="1"/>
</dbReference>
<dbReference type="PROSITE" id="PS50011">
    <property type="entry name" value="PROTEIN_KINASE_DOM"/>
    <property type="match status" value="1"/>
</dbReference>
<comment type="caution">
    <text evidence="11">The sequence shown here is derived from an EMBL/GenBank/DDBJ whole genome shotgun (WGS) entry which is preliminary data.</text>
</comment>
<keyword evidence="1" id="KW-0723">Serine/threonine-protein kinase</keyword>
<keyword evidence="8" id="KW-1133">Transmembrane helix</keyword>
<keyword evidence="12" id="KW-1185">Reference proteome</keyword>
<dbReference type="Pfam" id="PF07714">
    <property type="entry name" value="PK_Tyr_Ser-Thr"/>
    <property type="match status" value="1"/>
</dbReference>
<feature type="region of interest" description="Disordered" evidence="7">
    <location>
        <begin position="86"/>
        <end position="279"/>
    </location>
</feature>
<keyword evidence="3 6" id="KW-0547">Nucleotide-binding</keyword>
<keyword evidence="11" id="KW-0675">Receptor</keyword>
<keyword evidence="8" id="KW-0472">Membrane</keyword>
<dbReference type="FunFam" id="3.30.200.20:FF:000146">
    <property type="entry name" value="receptor-like serine/threonine-protein kinase ALE2"/>
    <property type="match status" value="1"/>
</dbReference>
<proteinExistence type="predicted"/>
<feature type="region of interest" description="Disordered" evidence="7">
    <location>
        <begin position="453"/>
        <end position="522"/>
    </location>
</feature>
<keyword evidence="9" id="KW-0732">Signal</keyword>
<evidence type="ECO:0000313" key="12">
    <source>
        <dbReference type="Proteomes" id="UP000289340"/>
    </source>
</evidence>
<evidence type="ECO:0000313" key="11">
    <source>
        <dbReference type="EMBL" id="RZB71817.1"/>
    </source>
</evidence>
<evidence type="ECO:0000256" key="2">
    <source>
        <dbReference type="ARBA" id="ARBA00022679"/>
    </source>
</evidence>
<evidence type="ECO:0000256" key="8">
    <source>
        <dbReference type="SAM" id="Phobius"/>
    </source>
</evidence>
<dbReference type="GO" id="GO:0005524">
    <property type="term" value="F:ATP binding"/>
    <property type="evidence" value="ECO:0007669"/>
    <property type="project" value="UniProtKB-UniRule"/>
</dbReference>
<organism evidence="11 12">
    <name type="scientific">Glycine soja</name>
    <name type="common">Wild soybean</name>
    <dbReference type="NCBI Taxonomy" id="3848"/>
    <lineage>
        <taxon>Eukaryota</taxon>
        <taxon>Viridiplantae</taxon>
        <taxon>Streptophyta</taxon>
        <taxon>Embryophyta</taxon>
        <taxon>Tracheophyta</taxon>
        <taxon>Spermatophyta</taxon>
        <taxon>Magnoliopsida</taxon>
        <taxon>eudicotyledons</taxon>
        <taxon>Gunneridae</taxon>
        <taxon>Pentapetalae</taxon>
        <taxon>rosids</taxon>
        <taxon>fabids</taxon>
        <taxon>Fabales</taxon>
        <taxon>Fabaceae</taxon>
        <taxon>Papilionoideae</taxon>
        <taxon>50 kb inversion clade</taxon>
        <taxon>NPAAA clade</taxon>
        <taxon>indigoferoid/millettioid clade</taxon>
        <taxon>Phaseoleae</taxon>
        <taxon>Glycine</taxon>
        <taxon>Glycine subgen. Soja</taxon>
    </lineage>
</organism>
<dbReference type="Gene3D" id="1.10.510.10">
    <property type="entry name" value="Transferase(Phosphotransferase) domain 1"/>
    <property type="match status" value="1"/>
</dbReference>
<evidence type="ECO:0000256" key="5">
    <source>
        <dbReference type="ARBA" id="ARBA00022840"/>
    </source>
</evidence>
<feature type="compositionally biased region" description="Polar residues" evidence="7">
    <location>
        <begin position="368"/>
        <end position="377"/>
    </location>
</feature>
<reference evidence="11 12" key="1">
    <citation type="submission" date="2018-09" db="EMBL/GenBank/DDBJ databases">
        <title>A high-quality reference genome of wild soybean provides a powerful tool to mine soybean genomes.</title>
        <authorList>
            <person name="Xie M."/>
            <person name="Chung C.Y.L."/>
            <person name="Li M.-W."/>
            <person name="Wong F.-L."/>
            <person name="Chan T.-F."/>
            <person name="Lam H.-M."/>
        </authorList>
    </citation>
    <scope>NUCLEOTIDE SEQUENCE [LARGE SCALE GENOMIC DNA]</scope>
    <source>
        <strain evidence="12">cv. W05</strain>
        <tissue evidence="11">Hypocotyl of etiolated seedlings</tissue>
    </source>
</reference>
<keyword evidence="5 6" id="KW-0067">ATP-binding</keyword>
<feature type="chain" id="PRO_5019530026" evidence="9">
    <location>
        <begin position="21"/>
        <end position="1198"/>
    </location>
</feature>
<feature type="compositionally biased region" description="Polar residues" evidence="7">
    <location>
        <begin position="309"/>
        <end position="322"/>
    </location>
</feature>
<evidence type="ECO:0000256" key="7">
    <source>
        <dbReference type="SAM" id="MobiDB-lite"/>
    </source>
</evidence>
<dbReference type="Proteomes" id="UP000289340">
    <property type="component" value="Chromosome 13"/>
</dbReference>
<accession>A0A445HDY5</accession>
<evidence type="ECO:0000256" key="3">
    <source>
        <dbReference type="ARBA" id="ARBA00022741"/>
    </source>
</evidence>
<dbReference type="PANTHER" id="PTHR47989">
    <property type="entry name" value="OS01G0750732 PROTEIN"/>
    <property type="match status" value="1"/>
</dbReference>
<dbReference type="FunFam" id="1.10.510.10:FF:000051">
    <property type="entry name" value="Receptor-like serine/threonine-protein kinase ALE2"/>
    <property type="match status" value="1"/>
</dbReference>
<name>A0A445HDY5_GLYSO</name>
<feature type="compositionally biased region" description="Basic and acidic residues" evidence="7">
    <location>
        <begin position="190"/>
        <end position="200"/>
    </location>
</feature>
<evidence type="ECO:0000256" key="4">
    <source>
        <dbReference type="ARBA" id="ARBA00022777"/>
    </source>
</evidence>
<protein>
    <submittedName>
        <fullName evidence="11">Receptor-like serine/threonine-protein kinase ALE2 isoform H</fullName>
    </submittedName>
</protein>
<dbReference type="Gene3D" id="3.30.200.20">
    <property type="entry name" value="Phosphorylase Kinase, domain 1"/>
    <property type="match status" value="1"/>
</dbReference>
<dbReference type="InterPro" id="IPR008271">
    <property type="entry name" value="Ser/Thr_kinase_AS"/>
</dbReference>
<gene>
    <name evidence="11" type="ORF">D0Y65_036294</name>
</gene>
<evidence type="ECO:0000256" key="9">
    <source>
        <dbReference type="SAM" id="SignalP"/>
    </source>
</evidence>
<dbReference type="GO" id="GO:0004674">
    <property type="term" value="F:protein serine/threonine kinase activity"/>
    <property type="evidence" value="ECO:0007669"/>
    <property type="project" value="UniProtKB-KW"/>
</dbReference>